<reference evidence="3 4" key="1">
    <citation type="submission" date="2015-12" db="EMBL/GenBank/DDBJ databases">
        <title>The genome of Folsomia candida.</title>
        <authorList>
            <person name="Faddeeva A."/>
            <person name="Derks M.F."/>
            <person name="Anvar Y."/>
            <person name="Smit S."/>
            <person name="Van Straalen N."/>
            <person name="Roelofs D."/>
        </authorList>
    </citation>
    <scope>NUCLEOTIDE SEQUENCE [LARGE SCALE GENOMIC DNA]</scope>
    <source>
        <strain evidence="3 4">VU population</strain>
        <tissue evidence="3">Whole body</tissue>
    </source>
</reference>
<evidence type="ECO:0000256" key="1">
    <source>
        <dbReference type="SAM" id="Phobius"/>
    </source>
</evidence>
<evidence type="ECO:0000313" key="3">
    <source>
        <dbReference type="EMBL" id="OXA55469.1"/>
    </source>
</evidence>
<feature type="chain" id="PRO_5012398165" description="EGF-like domain-containing protein" evidence="2">
    <location>
        <begin position="21"/>
        <end position="370"/>
    </location>
</feature>
<keyword evidence="1" id="KW-0472">Membrane</keyword>
<proteinExistence type="predicted"/>
<keyword evidence="2" id="KW-0732">Signal</keyword>
<accession>A0A226EDG8</accession>
<evidence type="ECO:0000256" key="2">
    <source>
        <dbReference type="SAM" id="SignalP"/>
    </source>
</evidence>
<feature type="transmembrane region" description="Helical" evidence="1">
    <location>
        <begin position="300"/>
        <end position="318"/>
    </location>
</feature>
<sequence length="370" mass="40822">MISYLLIFIVGFDCMTSCDGGIVGSKSKSPHFRGTLSTNASLCDAMTSATGTVSSTLGTAFDIGNNVICTVQNECRRLECISSNKEESSDDQLSLRFRIEVNICQIEQPSVQFRADGKSLLGENFFLTIPLVSRKTGRHKISEVSHRNIVLKVATLSKSKDDEKPQYIFTSSLQSCETKDEISCLFLPLLNLPYHHINACDHSKTKHLFSRHRSSRSTSAEMHTRRLVYNNDTTNRLGQPCDFSMLSCGSGGACVNKDGKGVCECNDFYVPAPNGTCVHPTIAPVTPTPETGGASTALDALLIICVLIALVSGAVYLGRKYQIFQRIRSRLPLSLRCWPFPMFRRQQTQDDNVSLAYPIDEDGDDEPLLL</sequence>
<comment type="caution">
    <text evidence="3">The sequence shown here is derived from an EMBL/GenBank/DDBJ whole genome shotgun (WGS) entry which is preliminary data.</text>
</comment>
<dbReference type="AlphaFoldDB" id="A0A226EDG8"/>
<keyword evidence="1" id="KW-1133">Transmembrane helix</keyword>
<feature type="signal peptide" evidence="2">
    <location>
        <begin position="1"/>
        <end position="20"/>
    </location>
</feature>
<organism evidence="3 4">
    <name type="scientific">Folsomia candida</name>
    <name type="common">Springtail</name>
    <dbReference type="NCBI Taxonomy" id="158441"/>
    <lineage>
        <taxon>Eukaryota</taxon>
        <taxon>Metazoa</taxon>
        <taxon>Ecdysozoa</taxon>
        <taxon>Arthropoda</taxon>
        <taxon>Hexapoda</taxon>
        <taxon>Collembola</taxon>
        <taxon>Entomobryomorpha</taxon>
        <taxon>Isotomoidea</taxon>
        <taxon>Isotomidae</taxon>
        <taxon>Proisotominae</taxon>
        <taxon>Folsomia</taxon>
    </lineage>
</organism>
<keyword evidence="4" id="KW-1185">Reference proteome</keyword>
<name>A0A226EDG8_FOLCA</name>
<protein>
    <recommendedName>
        <fullName evidence="5">EGF-like domain-containing protein</fullName>
    </recommendedName>
</protein>
<dbReference type="EMBL" id="LNIX01000004">
    <property type="protein sequence ID" value="OXA55469.1"/>
    <property type="molecule type" value="Genomic_DNA"/>
</dbReference>
<dbReference type="Proteomes" id="UP000198287">
    <property type="component" value="Unassembled WGS sequence"/>
</dbReference>
<gene>
    <name evidence="3" type="ORF">Fcan01_09674</name>
</gene>
<evidence type="ECO:0000313" key="4">
    <source>
        <dbReference type="Proteomes" id="UP000198287"/>
    </source>
</evidence>
<keyword evidence="1" id="KW-0812">Transmembrane</keyword>
<evidence type="ECO:0008006" key="5">
    <source>
        <dbReference type="Google" id="ProtNLM"/>
    </source>
</evidence>